<protein>
    <submittedName>
        <fullName evidence="1">Uncharacterized protein</fullName>
    </submittedName>
</protein>
<evidence type="ECO:0000313" key="2">
    <source>
        <dbReference type="Proteomes" id="UP000711996"/>
    </source>
</evidence>
<dbReference type="EMBL" id="QPMT01000056">
    <property type="protein sequence ID" value="KAF4848089.1"/>
    <property type="molecule type" value="Genomic_DNA"/>
</dbReference>
<name>A0A9P5EEZ5_COLSI</name>
<gene>
    <name evidence="1" type="ORF">CGCSCA2_v012537</name>
</gene>
<sequence>MHFVLAIFNTTEVDLRNFDLRELLSDDEAGNSSDSARKFRESSVHIVTAFRFLTATCTATFWMRQDVLDELTSTDSWQVCICRTDSWEVSSRVSASESMSRIGTWERE</sequence>
<reference evidence="1" key="1">
    <citation type="submission" date="2019-06" db="EMBL/GenBank/DDBJ databases">
        <authorList>
            <person name="Gan P."/>
            <person name="Shirasu K."/>
        </authorList>
    </citation>
    <scope>NUCLEOTIDE SEQUENCE [LARGE SCALE GENOMIC DNA]</scope>
    <source>
        <strain evidence="1">CAD2</strain>
    </source>
</reference>
<evidence type="ECO:0000313" key="1">
    <source>
        <dbReference type="EMBL" id="KAF4848089.1"/>
    </source>
</evidence>
<proteinExistence type="predicted"/>
<organism evidence="1 2">
    <name type="scientific">Colletotrichum siamense</name>
    <name type="common">Anthracnose fungus</name>
    <dbReference type="NCBI Taxonomy" id="690259"/>
    <lineage>
        <taxon>Eukaryota</taxon>
        <taxon>Fungi</taxon>
        <taxon>Dikarya</taxon>
        <taxon>Ascomycota</taxon>
        <taxon>Pezizomycotina</taxon>
        <taxon>Sordariomycetes</taxon>
        <taxon>Hypocreomycetidae</taxon>
        <taxon>Glomerellales</taxon>
        <taxon>Glomerellaceae</taxon>
        <taxon>Colletotrichum</taxon>
        <taxon>Colletotrichum gloeosporioides species complex</taxon>
    </lineage>
</organism>
<keyword evidence="2" id="KW-1185">Reference proteome</keyword>
<accession>A0A9P5EEZ5</accession>
<dbReference type="OrthoDB" id="2423701at2759"/>
<dbReference type="Proteomes" id="UP000711996">
    <property type="component" value="Unassembled WGS sequence"/>
</dbReference>
<comment type="caution">
    <text evidence="1">The sequence shown here is derived from an EMBL/GenBank/DDBJ whole genome shotgun (WGS) entry which is preliminary data.</text>
</comment>
<dbReference type="AlphaFoldDB" id="A0A9P5EEZ5"/>